<dbReference type="AlphaFoldDB" id="A0A0R2X8F6"/>
<evidence type="ECO:0000259" key="1">
    <source>
        <dbReference type="SMART" id="SM00481"/>
    </source>
</evidence>
<reference evidence="2 3" key="1">
    <citation type="submission" date="2015-10" db="EMBL/GenBank/DDBJ databases">
        <title>Metagenome-Assembled Genomes uncover a global brackish microbiome.</title>
        <authorList>
            <person name="Hugerth L.W."/>
            <person name="Larsson J."/>
            <person name="Alneberg J."/>
            <person name="Lindh M.V."/>
            <person name="Legrand C."/>
            <person name="Pinhassi J."/>
            <person name="Andersson A.F."/>
        </authorList>
    </citation>
    <scope>NUCLEOTIDE SEQUENCE [LARGE SCALE GENOMIC DNA]</scope>
    <source>
        <strain evidence="2">BACL9 MAG-120820-bin42</strain>
    </source>
</reference>
<dbReference type="SUPFAM" id="SSF89550">
    <property type="entry name" value="PHP domain-like"/>
    <property type="match status" value="1"/>
</dbReference>
<dbReference type="Pfam" id="PF13439">
    <property type="entry name" value="Glyco_transf_4"/>
    <property type="match status" value="1"/>
</dbReference>
<dbReference type="GO" id="GO:0016757">
    <property type="term" value="F:glycosyltransferase activity"/>
    <property type="evidence" value="ECO:0007669"/>
    <property type="project" value="UniProtKB-ARBA"/>
</dbReference>
<dbReference type="Gene3D" id="3.40.50.2000">
    <property type="entry name" value="Glycogen Phosphorylase B"/>
    <property type="match status" value="2"/>
</dbReference>
<feature type="domain" description="Polymerase/histidinol phosphatase N-terminal" evidence="1">
    <location>
        <begin position="4"/>
        <end position="78"/>
    </location>
</feature>
<dbReference type="Proteomes" id="UP000051557">
    <property type="component" value="Unassembled WGS sequence"/>
</dbReference>
<evidence type="ECO:0000313" key="3">
    <source>
        <dbReference type="Proteomes" id="UP000051557"/>
    </source>
</evidence>
<dbReference type="InterPro" id="IPR016195">
    <property type="entry name" value="Pol/histidinol_Pase-like"/>
</dbReference>
<evidence type="ECO:0000313" key="2">
    <source>
        <dbReference type="EMBL" id="KRP32393.1"/>
    </source>
</evidence>
<dbReference type="PANTHER" id="PTHR45947:SF3">
    <property type="entry name" value="SULFOQUINOVOSYL TRANSFERASE SQD2"/>
    <property type="match status" value="1"/>
</dbReference>
<comment type="caution">
    <text evidence="2">The sequence shown here is derived from an EMBL/GenBank/DDBJ whole genome shotgun (WGS) entry which is preliminary data.</text>
</comment>
<dbReference type="SUPFAM" id="SSF53756">
    <property type="entry name" value="UDP-Glycosyltransferase/glycogen phosphorylase"/>
    <property type="match status" value="1"/>
</dbReference>
<gene>
    <name evidence="2" type="ORF">ABS32_03895</name>
</gene>
<sequence length="798" mass="89662">MSKADLHLHSRFSDRPSEWILRKLGIPDSLSDPRKLYESLRANGHDFVTLTDHNTLGAAQELRGLEGFIPGMEITTYFPEDRCKVHLLAWNLGAAEAAEVEKLRPNLYELSAFLRKERLVHAVAHPLIHLDGKMKADHFEKLILLFQVFEQMNGLRAPLGQEVAYACCRALTEKKIQELAKRHNLEPVGATPWRKSWMGGSNDHCGLYAGRVWTEVPGRHDAGSFLRAVESGEGIVHGEGADPARLVNGLFHVIFDYLRFKVGHQAPRGSALILRVLNRFLEGENPLEITFLDKARYAVEMVTSGRIFEFWKSPEGGLSKELSAYLTRPSTREELQRVLETEHVPERRSFRLASKVMNDVGFQIVTRFLKKAEKGDFLGGLEPLAGVLPLGLATAPYLYSFHTLRNDRKMWGEVSQRFLGQRPENLQNHRRAWLTDTLEDVNGVARTIRTMAAAGRNCGADITIVTSRPGFSPEAGVENFQPVGVFTIPEYDLQQLSFPPILELVDHIAQRGYTELILSTPGPMGLAGLLAANILGLRTSAIYHTDFPQYARFLSEDDPLVEGIAWNYMHWFYSQMDRVYVNSQSYLNRWVEKGLAREKLAILPRGLDTEQFSTRHRKSNFWVQRGAKDKVALYVGRISKEKELDFLARVAGRMRDGAGVTFAFVGEGPFLSELKRRVPQGIFTGVLHGEQLSQAYASADLFVFPSTTDTYGNVVVEAMASGLPVVVSDQGGPGELLRDPQDGRQVATGDVGNWVSAIDQLIHAKNGDQEREARRQRTVLGRSWNDAFQRFWNDAVCE</sequence>
<dbReference type="EMBL" id="LIDM01000120">
    <property type="protein sequence ID" value="KRP32393.1"/>
    <property type="molecule type" value="Genomic_DNA"/>
</dbReference>
<dbReference type="CDD" id="cd03814">
    <property type="entry name" value="GT4-like"/>
    <property type="match status" value="1"/>
</dbReference>
<organism evidence="2 3">
    <name type="scientific">Verrucomicrobia subdivision 6 bacterium BACL9 MAG-120820-bin42</name>
    <dbReference type="NCBI Taxonomy" id="1655634"/>
    <lineage>
        <taxon>Bacteria</taxon>
        <taxon>Pseudomonadati</taxon>
        <taxon>Verrucomicrobiota</taxon>
        <taxon>Verrucomicrobiia</taxon>
        <taxon>Verrucomicrobiales</taxon>
        <taxon>Verrucomicrobia subdivision 6</taxon>
    </lineage>
</organism>
<dbReference type="SMART" id="SM00481">
    <property type="entry name" value="POLIIIAc"/>
    <property type="match status" value="1"/>
</dbReference>
<dbReference type="InterPro" id="IPR028098">
    <property type="entry name" value="Glyco_trans_4-like_N"/>
</dbReference>
<accession>A0A0R2X8F6</accession>
<proteinExistence type="predicted"/>
<dbReference type="PANTHER" id="PTHR45947">
    <property type="entry name" value="SULFOQUINOVOSYL TRANSFERASE SQD2"/>
    <property type="match status" value="1"/>
</dbReference>
<dbReference type="InterPro" id="IPR050194">
    <property type="entry name" value="Glycosyltransferase_grp1"/>
</dbReference>
<name>A0A0R2X8F6_9BACT</name>
<dbReference type="Pfam" id="PF13692">
    <property type="entry name" value="Glyco_trans_1_4"/>
    <property type="match status" value="1"/>
</dbReference>
<protein>
    <recommendedName>
        <fullName evidence="1">Polymerase/histidinol phosphatase N-terminal domain-containing protein</fullName>
    </recommendedName>
</protein>
<dbReference type="InterPro" id="IPR003141">
    <property type="entry name" value="Pol/His_phosphatase_N"/>
</dbReference>
<dbReference type="Gene3D" id="3.20.20.140">
    <property type="entry name" value="Metal-dependent hydrolases"/>
    <property type="match status" value="1"/>
</dbReference>